<dbReference type="InterPro" id="IPR052976">
    <property type="entry name" value="Scoloptoxin-like"/>
</dbReference>
<dbReference type="GO" id="GO:0005576">
    <property type="term" value="C:extracellular region"/>
    <property type="evidence" value="ECO:0007669"/>
    <property type="project" value="InterPro"/>
</dbReference>
<dbReference type="InterPro" id="IPR036508">
    <property type="entry name" value="Chitin-bd_dom_sf"/>
</dbReference>
<name>Q3V6S0_TACTR</name>
<feature type="domain" description="Chitin-binding type-2" evidence="3">
    <location>
        <begin position="41"/>
        <end position="106"/>
    </location>
</feature>
<evidence type="ECO:0000256" key="2">
    <source>
        <dbReference type="SAM" id="SignalP"/>
    </source>
</evidence>
<dbReference type="InterPro" id="IPR002557">
    <property type="entry name" value="Chitin-bd_dom"/>
</dbReference>
<protein>
    <submittedName>
        <fullName evidence="4">Cuticular protein</fullName>
    </submittedName>
</protein>
<dbReference type="PROSITE" id="PS50940">
    <property type="entry name" value="CHIT_BIND_II"/>
    <property type="match status" value="1"/>
</dbReference>
<accession>Q3V6S0</accession>
<dbReference type="AlphaFoldDB" id="Q3V6S0"/>
<dbReference type="Pfam" id="PF01607">
    <property type="entry name" value="CBM_14"/>
    <property type="match status" value="1"/>
</dbReference>
<dbReference type="Gene3D" id="2.170.140.10">
    <property type="entry name" value="Chitin binding domain"/>
    <property type="match status" value="1"/>
</dbReference>
<gene>
    <name evidence="4" type="primary">acidic DE25</name>
</gene>
<organism evidence="4">
    <name type="scientific">Tachypleus tridentatus</name>
    <name type="common">Japanese horseshoe crab</name>
    <dbReference type="NCBI Taxonomy" id="6853"/>
    <lineage>
        <taxon>Eukaryota</taxon>
        <taxon>Metazoa</taxon>
        <taxon>Ecdysozoa</taxon>
        <taxon>Arthropoda</taxon>
        <taxon>Chelicerata</taxon>
        <taxon>Merostomata</taxon>
        <taxon>Xiphosura</taxon>
        <taxon>Limulidae</taxon>
        <taxon>Tachypleus</taxon>
    </lineage>
</organism>
<feature type="chain" id="PRO_5004230442" evidence="2">
    <location>
        <begin position="18"/>
        <end position="159"/>
    </location>
</feature>
<keyword evidence="2" id="KW-0732">Signal</keyword>
<feature type="signal peptide" evidence="2">
    <location>
        <begin position="1"/>
        <end position="17"/>
    </location>
</feature>
<dbReference type="GO" id="GO:0008061">
    <property type="term" value="F:chitin binding"/>
    <property type="evidence" value="ECO:0007669"/>
    <property type="project" value="InterPro"/>
</dbReference>
<dbReference type="PANTHER" id="PTHR22933">
    <property type="entry name" value="FI18007P1-RELATED"/>
    <property type="match status" value="1"/>
</dbReference>
<feature type="region of interest" description="Disordered" evidence="1">
    <location>
        <begin position="138"/>
        <end position="159"/>
    </location>
</feature>
<sequence length="159" mass="17902">MKTLVVWVCFVVALVNGERAKREAYDLPDGVQLLVGNLKHSFVCSSDGYYADVENECKIFHVCKSKLFPDGKQKMLQWSFLCGNQTIFNQMSFTCALPEESVLCKNAPDFFYLNNNVGEINVPFLIEDDIQRAKPLIPGLSFNPQPQAPPSRGRIPQRG</sequence>
<dbReference type="EMBL" id="AB201776">
    <property type="protein sequence ID" value="BAE44198.1"/>
    <property type="molecule type" value="mRNA"/>
</dbReference>
<dbReference type="CAZy" id="CBM14">
    <property type="family name" value="Carbohydrate-Binding Module Family 14"/>
</dbReference>
<dbReference type="PANTHER" id="PTHR22933:SF43">
    <property type="entry name" value="LP10131P"/>
    <property type="match status" value="1"/>
</dbReference>
<proteinExistence type="evidence at transcript level"/>
<evidence type="ECO:0000259" key="3">
    <source>
        <dbReference type="PROSITE" id="PS50940"/>
    </source>
</evidence>
<evidence type="ECO:0000256" key="1">
    <source>
        <dbReference type="SAM" id="MobiDB-lite"/>
    </source>
</evidence>
<dbReference type="SUPFAM" id="SSF57625">
    <property type="entry name" value="Invertebrate chitin-binding proteins"/>
    <property type="match status" value="1"/>
</dbReference>
<evidence type="ECO:0000313" key="4">
    <source>
        <dbReference type="EMBL" id="BAE44198.1"/>
    </source>
</evidence>
<reference evidence="4" key="1">
    <citation type="journal article" date="2005" name="FEBS J.">
        <title>Comprehensive sequence analysis of horseshoe crab cuticular proteins and their involvement in transglutaminase-dependent cross-linking.</title>
        <authorList>
            <person name="Iijima M."/>
            <person name="Hashimoto T."/>
            <person name="Matsuda Y."/>
            <person name="Nagai T."/>
            <person name="Yamano Y."/>
            <person name="Ichi T."/>
            <person name="Osaki T."/>
            <person name="Kawabata S."/>
        </authorList>
    </citation>
    <scope>NUCLEOTIDE SEQUENCE</scope>
</reference>